<dbReference type="PRINTS" id="PR00081">
    <property type="entry name" value="GDHRDH"/>
</dbReference>
<dbReference type="PANTHER" id="PTHR43490:SF98">
    <property type="entry name" value="OS02G0640600 PROTEIN"/>
    <property type="match status" value="1"/>
</dbReference>
<evidence type="ECO:0000313" key="6">
    <source>
        <dbReference type="Proteomes" id="UP001345219"/>
    </source>
</evidence>
<keyword evidence="3" id="KW-0560">Oxidoreductase</keyword>
<dbReference type="SUPFAM" id="SSF51735">
    <property type="entry name" value="NAD(P)-binding Rossmann-fold domains"/>
    <property type="match status" value="1"/>
</dbReference>
<dbReference type="EMBL" id="JAXIOK010000005">
    <property type="protein sequence ID" value="KAK4769787.1"/>
    <property type="molecule type" value="Genomic_DNA"/>
</dbReference>
<feature type="region of interest" description="Disordered" evidence="4">
    <location>
        <begin position="1"/>
        <end position="27"/>
    </location>
</feature>
<protein>
    <recommendedName>
        <fullName evidence="7">(+)-neomenthol dehydrogenase-like</fullName>
    </recommendedName>
</protein>
<evidence type="ECO:0000256" key="2">
    <source>
        <dbReference type="ARBA" id="ARBA00022857"/>
    </source>
</evidence>
<reference evidence="5 6" key="1">
    <citation type="journal article" date="2023" name="Hortic Res">
        <title>Pangenome of water caltrop reveals structural variations and asymmetric subgenome divergence after allopolyploidization.</title>
        <authorList>
            <person name="Zhang X."/>
            <person name="Chen Y."/>
            <person name="Wang L."/>
            <person name="Yuan Y."/>
            <person name="Fang M."/>
            <person name="Shi L."/>
            <person name="Lu R."/>
            <person name="Comes H.P."/>
            <person name="Ma Y."/>
            <person name="Chen Y."/>
            <person name="Huang G."/>
            <person name="Zhou Y."/>
            <person name="Zheng Z."/>
            <person name="Qiu Y."/>
        </authorList>
    </citation>
    <scope>NUCLEOTIDE SEQUENCE [LARGE SCALE GENOMIC DNA]</scope>
    <source>
        <tissue evidence="5">Roots</tissue>
    </source>
</reference>
<evidence type="ECO:0000256" key="3">
    <source>
        <dbReference type="ARBA" id="ARBA00023002"/>
    </source>
</evidence>
<feature type="compositionally biased region" description="Polar residues" evidence="4">
    <location>
        <begin position="1"/>
        <end position="17"/>
    </location>
</feature>
<keyword evidence="6" id="KW-1185">Reference proteome</keyword>
<name>A0AAN7QJI4_9MYRT</name>
<evidence type="ECO:0000313" key="5">
    <source>
        <dbReference type="EMBL" id="KAK4769787.1"/>
    </source>
</evidence>
<proteinExistence type="inferred from homology"/>
<dbReference type="GO" id="GO:0016491">
    <property type="term" value="F:oxidoreductase activity"/>
    <property type="evidence" value="ECO:0007669"/>
    <property type="project" value="UniProtKB-KW"/>
</dbReference>
<dbReference type="InterPro" id="IPR002347">
    <property type="entry name" value="SDR_fam"/>
</dbReference>
<dbReference type="PANTHER" id="PTHR43490">
    <property type="entry name" value="(+)-NEOMENTHOL DEHYDROGENASE"/>
    <property type="match status" value="1"/>
</dbReference>
<comment type="similarity">
    <text evidence="1">Belongs to the short-chain dehydrogenases/reductases (SDR) family.</text>
</comment>
<sequence length="223" mass="24528">MAEASTFLTTQRYNLQPSTPPAPKKTTDHMAKRYAVVTGANKGIGFQICKQLALKGVKVVLTSRDEKRGLEAVCKLKEEGSAALLGEVVFHQLDVTDPASISSLAEFIETRFGRMDILVNNAGISGVVIDDNVLTGAIERVGCWDWKKMTYQDYISAKECIDTNYYGAKRVSEALLPMLQQSDSARMVNISSVLGLLEVYQVLFQNVSEWSTSLDTCSTFLGQ</sequence>
<comment type="caution">
    <text evidence="5">The sequence shown here is derived from an EMBL/GenBank/DDBJ whole genome shotgun (WGS) entry which is preliminary data.</text>
</comment>
<gene>
    <name evidence="5" type="ORF">SAY87_030319</name>
</gene>
<evidence type="ECO:0000256" key="1">
    <source>
        <dbReference type="ARBA" id="ARBA00006484"/>
    </source>
</evidence>
<dbReference type="Gene3D" id="3.40.50.720">
    <property type="entry name" value="NAD(P)-binding Rossmann-like Domain"/>
    <property type="match status" value="1"/>
</dbReference>
<dbReference type="InterPro" id="IPR036291">
    <property type="entry name" value="NAD(P)-bd_dom_sf"/>
</dbReference>
<accession>A0AAN7QJI4</accession>
<evidence type="ECO:0008006" key="7">
    <source>
        <dbReference type="Google" id="ProtNLM"/>
    </source>
</evidence>
<keyword evidence="2" id="KW-0521">NADP</keyword>
<dbReference type="Pfam" id="PF00106">
    <property type="entry name" value="adh_short"/>
    <property type="match status" value="1"/>
</dbReference>
<organism evidence="5 6">
    <name type="scientific">Trapa incisa</name>
    <dbReference type="NCBI Taxonomy" id="236973"/>
    <lineage>
        <taxon>Eukaryota</taxon>
        <taxon>Viridiplantae</taxon>
        <taxon>Streptophyta</taxon>
        <taxon>Embryophyta</taxon>
        <taxon>Tracheophyta</taxon>
        <taxon>Spermatophyta</taxon>
        <taxon>Magnoliopsida</taxon>
        <taxon>eudicotyledons</taxon>
        <taxon>Gunneridae</taxon>
        <taxon>Pentapetalae</taxon>
        <taxon>rosids</taxon>
        <taxon>malvids</taxon>
        <taxon>Myrtales</taxon>
        <taxon>Lythraceae</taxon>
        <taxon>Trapa</taxon>
    </lineage>
</organism>
<evidence type="ECO:0000256" key="4">
    <source>
        <dbReference type="SAM" id="MobiDB-lite"/>
    </source>
</evidence>
<dbReference type="AlphaFoldDB" id="A0AAN7QJI4"/>
<dbReference type="Proteomes" id="UP001345219">
    <property type="component" value="Chromosome 24"/>
</dbReference>
<dbReference type="GO" id="GO:0016020">
    <property type="term" value="C:membrane"/>
    <property type="evidence" value="ECO:0007669"/>
    <property type="project" value="TreeGrafter"/>
</dbReference>